<feature type="compositionally biased region" description="Basic and acidic residues" evidence="1">
    <location>
        <begin position="9"/>
        <end position="20"/>
    </location>
</feature>
<sequence>MASPPSEVQNKDYTFDNDESKKTLEITTNLDYCQLLLNEKEKDKYASSVSLPDKGVDQEKDDDKYASSVSLPDKEVDQVKDKYSKGKKCNKSKKKNVMKVIKHDTRNYMTKNINNDVKDENMKDENTNNDMKDENTMDKNM</sequence>
<proteinExistence type="predicted"/>
<feature type="compositionally biased region" description="Basic and acidic residues" evidence="1">
    <location>
        <begin position="72"/>
        <end position="84"/>
    </location>
</feature>
<feature type="region of interest" description="Disordered" evidence="1">
    <location>
        <begin position="1"/>
        <end position="20"/>
    </location>
</feature>
<feature type="compositionally biased region" description="Basic residues" evidence="1">
    <location>
        <begin position="85"/>
        <end position="97"/>
    </location>
</feature>
<feature type="compositionally biased region" description="Basic and acidic residues" evidence="1">
    <location>
        <begin position="116"/>
        <end position="141"/>
    </location>
</feature>
<protein>
    <submittedName>
        <fullName evidence="2">Uncharacterized protein</fullName>
    </submittedName>
</protein>
<accession>A0A9C7CDJ2</accession>
<organism evidence="2">
    <name type="scientific">Metapenaeus ensis majanivirus</name>
    <dbReference type="NCBI Taxonomy" id="2984279"/>
    <lineage>
        <taxon>Viruses</taxon>
        <taxon>Viruses incertae sedis</taxon>
        <taxon>Naldaviricetes</taxon>
        <taxon>Nimaviridae</taxon>
    </lineage>
</organism>
<reference evidence="2" key="1">
    <citation type="submission" date="2022-10" db="EMBL/GenBank/DDBJ databases">
        <title>Genome sequences of endogenous nimaviruses in decapod crustaceans.</title>
        <authorList>
            <person name="Kawato S."/>
            <person name="Nozaki R."/>
            <person name="Kondo H."/>
            <person name="Hirono I."/>
        </authorList>
    </citation>
    <scope>NUCLEOTIDE SEQUENCE</scope>
    <source>
        <strain evidence="2">Mikawa-1</strain>
    </source>
</reference>
<evidence type="ECO:0000256" key="1">
    <source>
        <dbReference type="SAM" id="MobiDB-lite"/>
    </source>
</evidence>
<name>A0A9C7CDJ2_9VIRU</name>
<dbReference type="EMBL" id="LC738876">
    <property type="protein sequence ID" value="BDT62527.1"/>
    <property type="molecule type" value="Genomic_DNA"/>
</dbReference>
<evidence type="ECO:0000313" key="2">
    <source>
        <dbReference type="EMBL" id="BDT62527.1"/>
    </source>
</evidence>
<feature type="compositionally biased region" description="Basic and acidic residues" evidence="1">
    <location>
        <begin position="54"/>
        <end position="65"/>
    </location>
</feature>
<feature type="region of interest" description="Disordered" evidence="1">
    <location>
        <begin position="43"/>
        <end position="141"/>
    </location>
</feature>